<dbReference type="Proteomes" id="UP000070498">
    <property type="component" value="Unassembled WGS sequence"/>
</dbReference>
<dbReference type="OrthoDB" id="8304430at2"/>
<proteinExistence type="predicted"/>
<feature type="compositionally biased region" description="Low complexity" evidence="1">
    <location>
        <begin position="25"/>
        <end position="35"/>
    </location>
</feature>
<organism evidence="2 3">
    <name type="scientific">Agrobacterium bohemicum</name>
    <dbReference type="NCBI Taxonomy" id="2052828"/>
    <lineage>
        <taxon>Bacteria</taxon>
        <taxon>Pseudomonadati</taxon>
        <taxon>Pseudomonadota</taxon>
        <taxon>Alphaproteobacteria</taxon>
        <taxon>Hyphomicrobiales</taxon>
        <taxon>Rhizobiaceae</taxon>
        <taxon>Rhizobium/Agrobacterium group</taxon>
        <taxon>Agrobacterium</taxon>
    </lineage>
</organism>
<dbReference type="RefSeq" id="WP_067651828.1">
    <property type="nucleotide sequence ID" value="NZ_KQ961032.1"/>
</dbReference>
<feature type="compositionally biased region" description="Polar residues" evidence="1">
    <location>
        <begin position="1"/>
        <end position="14"/>
    </location>
</feature>
<evidence type="ECO:0000256" key="1">
    <source>
        <dbReference type="SAM" id="MobiDB-lite"/>
    </source>
</evidence>
<dbReference type="STRING" id="2052828.ATO67_16770"/>
<name>A0A135P9G0_9HYPH</name>
<dbReference type="AlphaFoldDB" id="A0A135P9G0"/>
<sequence length="92" mass="10062">MNIDNNIGGSAQHSRSQHIEKRQTETVTPEQQETTLSGGKISFVNALQSTSLANVLWTVNNDVSAESATTQSIGGTSMQLEAEWLRQAYTEH</sequence>
<feature type="region of interest" description="Disordered" evidence="1">
    <location>
        <begin position="1"/>
        <end position="35"/>
    </location>
</feature>
<gene>
    <name evidence="2" type="ORF">ATO67_16770</name>
</gene>
<evidence type="ECO:0000313" key="3">
    <source>
        <dbReference type="Proteomes" id="UP000070498"/>
    </source>
</evidence>
<reference evidence="2 3" key="1">
    <citation type="submission" date="2015-11" db="EMBL/GenBank/DDBJ databases">
        <title>Draft genome sequence of Agrobacterium sp. R89-1.</title>
        <authorList>
            <person name="Zahradnik J."/>
            <person name="Kyslikova E."/>
            <person name="Palyzova A."/>
            <person name="Kyslik P."/>
        </authorList>
    </citation>
    <scope>NUCLEOTIDE SEQUENCE [LARGE SCALE GENOMIC DNA]</scope>
    <source>
        <strain evidence="2 3">R89-1</strain>
    </source>
</reference>
<keyword evidence="3" id="KW-1185">Reference proteome</keyword>
<protein>
    <submittedName>
        <fullName evidence="2">Uncharacterized protein</fullName>
    </submittedName>
</protein>
<dbReference type="EMBL" id="LNUW01000001">
    <property type="protein sequence ID" value="KXG88042.1"/>
    <property type="molecule type" value="Genomic_DNA"/>
</dbReference>
<comment type="caution">
    <text evidence="2">The sequence shown here is derived from an EMBL/GenBank/DDBJ whole genome shotgun (WGS) entry which is preliminary data.</text>
</comment>
<accession>A0A135P9G0</accession>
<evidence type="ECO:0000313" key="2">
    <source>
        <dbReference type="EMBL" id="KXG88042.1"/>
    </source>
</evidence>